<dbReference type="SUPFAM" id="SSF48264">
    <property type="entry name" value="Cytochrome P450"/>
    <property type="match status" value="1"/>
</dbReference>
<comment type="similarity">
    <text evidence="2">Belongs to the cytochrome P450 family.</text>
</comment>
<protein>
    <submittedName>
        <fullName evidence="8">Putative cytochrome P450</fullName>
    </submittedName>
</protein>
<comment type="cofactor">
    <cofactor evidence="1">
        <name>heme</name>
        <dbReference type="ChEBI" id="CHEBI:30413"/>
    </cofactor>
</comment>
<dbReference type="Pfam" id="PF00067">
    <property type="entry name" value="p450"/>
    <property type="match status" value="1"/>
</dbReference>
<keyword evidence="3" id="KW-0349">Heme</keyword>
<evidence type="ECO:0000256" key="2">
    <source>
        <dbReference type="ARBA" id="ARBA00010617"/>
    </source>
</evidence>
<dbReference type="GO" id="GO:0016705">
    <property type="term" value="F:oxidoreductase activity, acting on paired donors, with incorporation or reduction of molecular oxygen"/>
    <property type="evidence" value="ECO:0007669"/>
    <property type="project" value="InterPro"/>
</dbReference>
<evidence type="ECO:0000256" key="3">
    <source>
        <dbReference type="ARBA" id="ARBA00022617"/>
    </source>
</evidence>
<evidence type="ECO:0000256" key="5">
    <source>
        <dbReference type="ARBA" id="ARBA00023002"/>
    </source>
</evidence>
<comment type="caution">
    <text evidence="8">The sequence shown here is derived from an EMBL/GenBank/DDBJ whole genome shotgun (WGS) entry which is preliminary data.</text>
</comment>
<evidence type="ECO:0000256" key="4">
    <source>
        <dbReference type="ARBA" id="ARBA00022723"/>
    </source>
</evidence>
<gene>
    <name evidence="8" type="ORF">MtrunA17_Chr1g0184481</name>
</gene>
<dbReference type="GO" id="GO:0020037">
    <property type="term" value="F:heme binding"/>
    <property type="evidence" value="ECO:0007669"/>
    <property type="project" value="InterPro"/>
</dbReference>
<evidence type="ECO:0000256" key="6">
    <source>
        <dbReference type="ARBA" id="ARBA00023004"/>
    </source>
</evidence>
<accession>A0A396JTJ4</accession>
<proteinExistence type="inferred from homology"/>
<keyword evidence="7" id="KW-0503">Monooxygenase</keyword>
<sequence>MDPYTYPIFQAGPRVCLGKEMAFLEMKIRLVVGIIREFRLLPAMDEGVEPVFDSHLTSIMKGGFPVKIKKRILHT</sequence>
<evidence type="ECO:0000313" key="9">
    <source>
        <dbReference type="Proteomes" id="UP000265566"/>
    </source>
</evidence>
<dbReference type="InterPro" id="IPR001128">
    <property type="entry name" value="Cyt_P450"/>
</dbReference>
<organism evidence="8 9">
    <name type="scientific">Medicago truncatula</name>
    <name type="common">Barrel medic</name>
    <name type="synonym">Medicago tribuloides</name>
    <dbReference type="NCBI Taxonomy" id="3880"/>
    <lineage>
        <taxon>Eukaryota</taxon>
        <taxon>Viridiplantae</taxon>
        <taxon>Streptophyta</taxon>
        <taxon>Embryophyta</taxon>
        <taxon>Tracheophyta</taxon>
        <taxon>Spermatophyta</taxon>
        <taxon>Magnoliopsida</taxon>
        <taxon>eudicotyledons</taxon>
        <taxon>Gunneridae</taxon>
        <taxon>Pentapetalae</taxon>
        <taxon>rosids</taxon>
        <taxon>fabids</taxon>
        <taxon>Fabales</taxon>
        <taxon>Fabaceae</taxon>
        <taxon>Papilionoideae</taxon>
        <taxon>50 kb inversion clade</taxon>
        <taxon>NPAAA clade</taxon>
        <taxon>Hologalegina</taxon>
        <taxon>IRL clade</taxon>
        <taxon>Trifolieae</taxon>
        <taxon>Medicago</taxon>
    </lineage>
</organism>
<dbReference type="AlphaFoldDB" id="A0A396JTJ4"/>
<dbReference type="EMBL" id="PSQE01000001">
    <property type="protein sequence ID" value="RHN80091.1"/>
    <property type="molecule type" value="Genomic_DNA"/>
</dbReference>
<name>A0A396JTJ4_MEDTR</name>
<evidence type="ECO:0000256" key="7">
    <source>
        <dbReference type="ARBA" id="ARBA00023033"/>
    </source>
</evidence>
<dbReference type="GO" id="GO:0004497">
    <property type="term" value="F:monooxygenase activity"/>
    <property type="evidence" value="ECO:0007669"/>
    <property type="project" value="UniProtKB-KW"/>
</dbReference>
<keyword evidence="6" id="KW-0408">Iron</keyword>
<dbReference type="Gene3D" id="1.10.630.10">
    <property type="entry name" value="Cytochrome P450"/>
    <property type="match status" value="1"/>
</dbReference>
<evidence type="ECO:0000313" key="8">
    <source>
        <dbReference type="EMBL" id="RHN80091.1"/>
    </source>
</evidence>
<evidence type="ECO:0000256" key="1">
    <source>
        <dbReference type="ARBA" id="ARBA00001971"/>
    </source>
</evidence>
<keyword evidence="4" id="KW-0479">Metal-binding</keyword>
<dbReference type="PANTHER" id="PTHR24296">
    <property type="entry name" value="CYTOCHROME P450"/>
    <property type="match status" value="1"/>
</dbReference>
<dbReference type="Gramene" id="rna3971">
    <property type="protein sequence ID" value="RHN80091.1"/>
    <property type="gene ID" value="gene3971"/>
</dbReference>
<reference evidence="9" key="1">
    <citation type="journal article" date="2018" name="Nat. Plants">
        <title>Whole-genome landscape of Medicago truncatula symbiotic genes.</title>
        <authorList>
            <person name="Pecrix Y."/>
            <person name="Staton S.E."/>
            <person name="Sallet E."/>
            <person name="Lelandais-Briere C."/>
            <person name="Moreau S."/>
            <person name="Carrere S."/>
            <person name="Blein T."/>
            <person name="Jardinaud M.F."/>
            <person name="Latrasse D."/>
            <person name="Zouine M."/>
            <person name="Zahm M."/>
            <person name="Kreplak J."/>
            <person name="Mayjonade B."/>
            <person name="Satge C."/>
            <person name="Perez M."/>
            <person name="Cauet S."/>
            <person name="Marande W."/>
            <person name="Chantry-Darmon C."/>
            <person name="Lopez-Roques C."/>
            <person name="Bouchez O."/>
            <person name="Berard A."/>
            <person name="Debelle F."/>
            <person name="Munos S."/>
            <person name="Bendahmane A."/>
            <person name="Berges H."/>
            <person name="Niebel A."/>
            <person name="Buitink J."/>
            <person name="Frugier F."/>
            <person name="Benhamed M."/>
            <person name="Crespi M."/>
            <person name="Gouzy J."/>
            <person name="Gamas P."/>
        </authorList>
    </citation>
    <scope>NUCLEOTIDE SEQUENCE [LARGE SCALE GENOMIC DNA]</scope>
    <source>
        <strain evidence="9">cv. Jemalong A17</strain>
    </source>
</reference>
<dbReference type="InterPro" id="IPR036396">
    <property type="entry name" value="Cyt_P450_sf"/>
</dbReference>
<dbReference type="GO" id="GO:0005506">
    <property type="term" value="F:iron ion binding"/>
    <property type="evidence" value="ECO:0007669"/>
    <property type="project" value="InterPro"/>
</dbReference>
<dbReference type="Proteomes" id="UP000265566">
    <property type="component" value="Chromosome 1"/>
</dbReference>
<keyword evidence="5" id="KW-0560">Oxidoreductase</keyword>